<keyword evidence="11" id="KW-1185">Reference proteome</keyword>
<feature type="domain" description="DEAD-box RNA helicase Q" evidence="9">
    <location>
        <begin position="57"/>
        <end position="85"/>
    </location>
</feature>
<dbReference type="InterPro" id="IPR027417">
    <property type="entry name" value="P-loop_NTPase"/>
</dbReference>
<evidence type="ECO:0000256" key="3">
    <source>
        <dbReference type="ARBA" id="ARBA00022801"/>
    </source>
</evidence>
<evidence type="ECO:0000256" key="4">
    <source>
        <dbReference type="ARBA" id="ARBA00022806"/>
    </source>
</evidence>
<dbReference type="PROSITE" id="PS51195">
    <property type="entry name" value="Q_MOTIF"/>
    <property type="match status" value="1"/>
</dbReference>
<dbReference type="GO" id="GO:0016787">
    <property type="term" value="F:hydrolase activity"/>
    <property type="evidence" value="ECO:0007669"/>
    <property type="project" value="UniProtKB-KW"/>
</dbReference>
<accession>A0A1Y2HTJ7</accession>
<feature type="compositionally biased region" description="Acidic residues" evidence="7">
    <location>
        <begin position="681"/>
        <end position="695"/>
    </location>
</feature>
<dbReference type="PROSITE" id="PS51194">
    <property type="entry name" value="HELICASE_CTER"/>
    <property type="match status" value="1"/>
</dbReference>
<dbReference type="GO" id="GO:0003724">
    <property type="term" value="F:RNA helicase activity"/>
    <property type="evidence" value="ECO:0007669"/>
    <property type="project" value="UniProtKB-EC"/>
</dbReference>
<evidence type="ECO:0000256" key="1">
    <source>
        <dbReference type="ARBA" id="ARBA00012552"/>
    </source>
</evidence>
<evidence type="ECO:0000313" key="11">
    <source>
        <dbReference type="Proteomes" id="UP000193411"/>
    </source>
</evidence>
<evidence type="ECO:0000259" key="8">
    <source>
        <dbReference type="PROSITE" id="PS51194"/>
    </source>
</evidence>
<gene>
    <name evidence="10" type="ORF">BCR44DRAFT_1498365</name>
</gene>
<proteinExistence type="predicted"/>
<reference evidence="10 11" key="1">
    <citation type="submission" date="2016-07" db="EMBL/GenBank/DDBJ databases">
        <title>Pervasive Adenine N6-methylation of Active Genes in Fungi.</title>
        <authorList>
            <consortium name="DOE Joint Genome Institute"/>
            <person name="Mondo S.J."/>
            <person name="Dannebaum R.O."/>
            <person name="Kuo R.C."/>
            <person name="Labutti K."/>
            <person name="Haridas S."/>
            <person name="Kuo A."/>
            <person name="Salamov A."/>
            <person name="Ahrendt S.R."/>
            <person name="Lipzen A."/>
            <person name="Sullivan W."/>
            <person name="Andreopoulos W.B."/>
            <person name="Clum A."/>
            <person name="Lindquist E."/>
            <person name="Daum C."/>
            <person name="Ramamoorthy G.K."/>
            <person name="Gryganskyi A."/>
            <person name="Culley D."/>
            <person name="Magnuson J.K."/>
            <person name="James T.Y."/>
            <person name="O'Malley M.A."/>
            <person name="Stajich J.E."/>
            <person name="Spatafora J.W."/>
            <person name="Visel A."/>
            <person name="Grigoriev I.V."/>
        </authorList>
    </citation>
    <scope>NUCLEOTIDE SEQUENCE [LARGE SCALE GENOMIC DNA]</scope>
    <source>
        <strain evidence="10 11">PL171</strain>
    </source>
</reference>
<dbReference type="Proteomes" id="UP000193411">
    <property type="component" value="Unassembled WGS sequence"/>
</dbReference>
<feature type="compositionally biased region" description="Basic and acidic residues" evidence="7">
    <location>
        <begin position="31"/>
        <end position="49"/>
    </location>
</feature>
<keyword evidence="3 10" id="KW-0378">Hydrolase</keyword>
<feature type="region of interest" description="Disordered" evidence="7">
    <location>
        <begin position="516"/>
        <end position="539"/>
    </location>
</feature>
<organism evidence="10 11">
    <name type="scientific">Catenaria anguillulae PL171</name>
    <dbReference type="NCBI Taxonomy" id="765915"/>
    <lineage>
        <taxon>Eukaryota</taxon>
        <taxon>Fungi</taxon>
        <taxon>Fungi incertae sedis</taxon>
        <taxon>Blastocladiomycota</taxon>
        <taxon>Blastocladiomycetes</taxon>
        <taxon>Blastocladiales</taxon>
        <taxon>Catenariaceae</taxon>
        <taxon>Catenaria</taxon>
    </lineage>
</organism>
<dbReference type="GO" id="GO:0005524">
    <property type="term" value="F:ATP binding"/>
    <property type="evidence" value="ECO:0007669"/>
    <property type="project" value="UniProtKB-KW"/>
</dbReference>
<dbReference type="Pfam" id="PF00270">
    <property type="entry name" value="DEAD"/>
    <property type="match status" value="1"/>
</dbReference>
<protein>
    <recommendedName>
        <fullName evidence="1">RNA helicase</fullName>
        <ecNumber evidence="1">3.6.4.13</ecNumber>
    </recommendedName>
</protein>
<sequence>MGGGVFDDPVRNARPHSQPARANAAGSPLKRPNEAIWDKKVTPHNRDDPNSPLYSVSRFEDLGLPSELLRGLYSLNYNKPSTIQERALPLLLHDPPTNLITQPQSGTGKTAAFVLTMLRRIDLADTTGLPRAVCLVNARKLAVQVVDVVRSMGMYMNGLQVKSLTAGMPPPPRADGGMANQDAQMVLFSATFPDRVPRFADQFAPNANKIMLPLAEFALHRQIPGLHAKLAALSDTYGLLSVGQPLVFVDRKETVYRVAEMMESQDHEVAVLTGDDLPGVRDQTMKFFREGLTKALVLTTVLARGFDVLQVNLVVNLDLHKHALTDRPDFQAYIHRVGWTDRFGRAGVAIYFIDRPEAERIMESIRQHYGGMTIHPCLMTISRAWSLKANFLRHGSTAVSIDRGSTSNLARAKRTAATTTTAAQVNGSQGRERIGAKPAATKPNAPASAKEIRGVASSSEPTRALPKHLQEALPYAKAMVLTHKAFGEPAALARTSWRTLYFFHCPLSPQCLDLEARPEHGGSPHDGPNSENIGAWVPSSGKGTVPNDVDFGRLSALIAFVYVAVSSTLSTPHKIGGPIAVAAYRACKDTLHLAGSDPNFSQARLAPLRACAPSMPRSWASTSRRFLATFFIIARAHWHARSVVADRDIDPPALPDQEPPRDRDSIRAQAGRAPRSRVVESDEDDAGAVFDEQENDGALISMTSEDDEVQAGLIQDQDDDN</sequence>
<dbReference type="CDD" id="cd18787">
    <property type="entry name" value="SF2_C_DEAD"/>
    <property type="match status" value="1"/>
</dbReference>
<evidence type="ECO:0000256" key="7">
    <source>
        <dbReference type="SAM" id="MobiDB-lite"/>
    </source>
</evidence>
<dbReference type="InterPro" id="IPR011545">
    <property type="entry name" value="DEAD/DEAH_box_helicase_dom"/>
</dbReference>
<dbReference type="InterPro" id="IPR014014">
    <property type="entry name" value="RNA_helicase_DEAD_Q_motif"/>
</dbReference>
<comment type="caution">
    <text evidence="10">The sequence shown here is derived from an EMBL/GenBank/DDBJ whole genome shotgun (WGS) entry which is preliminary data.</text>
</comment>
<dbReference type="PANTHER" id="PTHR47958">
    <property type="entry name" value="ATP-DEPENDENT RNA HELICASE DBP3"/>
    <property type="match status" value="1"/>
</dbReference>
<feature type="region of interest" description="Disordered" evidence="7">
    <location>
        <begin position="649"/>
        <end position="721"/>
    </location>
</feature>
<keyword evidence="5" id="KW-0067">ATP-binding</keyword>
<feature type="region of interest" description="Disordered" evidence="7">
    <location>
        <begin position="1"/>
        <end position="52"/>
    </location>
</feature>
<dbReference type="SUPFAM" id="SSF52540">
    <property type="entry name" value="P-loop containing nucleoside triphosphate hydrolases"/>
    <property type="match status" value="1"/>
</dbReference>
<dbReference type="Pfam" id="PF00271">
    <property type="entry name" value="Helicase_C"/>
    <property type="match status" value="1"/>
</dbReference>
<evidence type="ECO:0000259" key="9">
    <source>
        <dbReference type="PROSITE" id="PS51195"/>
    </source>
</evidence>
<feature type="region of interest" description="Disordered" evidence="7">
    <location>
        <begin position="424"/>
        <end position="464"/>
    </location>
</feature>
<evidence type="ECO:0000256" key="6">
    <source>
        <dbReference type="PROSITE-ProRule" id="PRU00552"/>
    </source>
</evidence>
<dbReference type="STRING" id="765915.A0A1Y2HTJ7"/>
<dbReference type="InterPro" id="IPR001650">
    <property type="entry name" value="Helicase_C-like"/>
</dbReference>
<dbReference type="OrthoDB" id="10265785at2759"/>
<dbReference type="EC" id="3.6.4.13" evidence="1"/>
<feature type="short sequence motif" description="Q motif" evidence="6">
    <location>
        <begin position="57"/>
        <end position="85"/>
    </location>
</feature>
<keyword evidence="2" id="KW-0547">Nucleotide-binding</keyword>
<name>A0A1Y2HTJ7_9FUNG</name>
<keyword evidence="4" id="KW-0347">Helicase</keyword>
<feature type="domain" description="Helicase C-terminal" evidence="8">
    <location>
        <begin position="232"/>
        <end position="382"/>
    </location>
</feature>
<dbReference type="SMART" id="SM00490">
    <property type="entry name" value="HELICc"/>
    <property type="match status" value="1"/>
</dbReference>
<dbReference type="AlphaFoldDB" id="A0A1Y2HTJ7"/>
<evidence type="ECO:0000256" key="2">
    <source>
        <dbReference type="ARBA" id="ARBA00022741"/>
    </source>
</evidence>
<evidence type="ECO:0000313" key="10">
    <source>
        <dbReference type="EMBL" id="ORZ37023.1"/>
    </source>
</evidence>
<evidence type="ECO:0000256" key="5">
    <source>
        <dbReference type="ARBA" id="ARBA00022840"/>
    </source>
</evidence>
<feature type="compositionally biased region" description="Low complexity" evidence="7">
    <location>
        <begin position="436"/>
        <end position="449"/>
    </location>
</feature>
<dbReference type="Gene3D" id="3.40.50.300">
    <property type="entry name" value="P-loop containing nucleotide triphosphate hydrolases"/>
    <property type="match status" value="2"/>
</dbReference>
<dbReference type="GO" id="GO:0003676">
    <property type="term" value="F:nucleic acid binding"/>
    <property type="evidence" value="ECO:0007669"/>
    <property type="project" value="InterPro"/>
</dbReference>
<dbReference type="EMBL" id="MCFL01000014">
    <property type="protein sequence ID" value="ORZ37023.1"/>
    <property type="molecule type" value="Genomic_DNA"/>
</dbReference>